<evidence type="ECO:0000313" key="2">
    <source>
        <dbReference type="Proteomes" id="UP001211711"/>
    </source>
</evidence>
<dbReference type="Proteomes" id="UP001211711">
    <property type="component" value="Unassembled WGS sequence"/>
</dbReference>
<evidence type="ECO:0008006" key="3">
    <source>
        <dbReference type="Google" id="ProtNLM"/>
    </source>
</evidence>
<proteinExistence type="predicted"/>
<keyword evidence="2" id="KW-1185">Reference proteome</keyword>
<accession>A0ABT4ZY51</accession>
<dbReference type="RefSeq" id="WP_222620756.1">
    <property type="nucleotide sequence ID" value="NZ_JAQMTI010000309.1"/>
</dbReference>
<dbReference type="EMBL" id="JAQMTI010000309">
    <property type="protein sequence ID" value="MDB9444365.1"/>
    <property type="molecule type" value="Genomic_DNA"/>
</dbReference>
<sequence>MLLGFKTQLKINKQQRLLLAQHAGVRSRTGETGRKSRLLLALALVSFFVSAVKQYP</sequence>
<reference evidence="1 2" key="1">
    <citation type="submission" date="2023-01" db="EMBL/GenBank/DDBJ databases">
        <title>Genomes from the Australian National Cyanobacteria Reference Collection.</title>
        <authorList>
            <person name="Willis A."/>
            <person name="Lee E.M.F."/>
        </authorList>
    </citation>
    <scope>NUCLEOTIDE SEQUENCE [LARGE SCALE GENOMIC DNA]</scope>
    <source>
        <strain evidence="1 2">CS-549</strain>
    </source>
</reference>
<organism evidence="1 2">
    <name type="scientific">Sphaerospermopsis kisseleviana CS-549</name>
    <dbReference type="NCBI Taxonomy" id="3021783"/>
    <lineage>
        <taxon>Bacteria</taxon>
        <taxon>Bacillati</taxon>
        <taxon>Cyanobacteriota</taxon>
        <taxon>Cyanophyceae</taxon>
        <taxon>Nostocales</taxon>
        <taxon>Aphanizomenonaceae</taxon>
        <taxon>Sphaerospermopsis</taxon>
        <taxon>Sphaerospermopsis kisseleviana</taxon>
    </lineage>
</organism>
<name>A0ABT4ZY51_9CYAN</name>
<gene>
    <name evidence="1" type="ORF">PN497_23845</name>
</gene>
<protein>
    <recommendedName>
        <fullName evidence="3">Transposase</fullName>
    </recommendedName>
</protein>
<comment type="caution">
    <text evidence="1">The sequence shown here is derived from an EMBL/GenBank/DDBJ whole genome shotgun (WGS) entry which is preliminary data.</text>
</comment>
<evidence type="ECO:0000313" key="1">
    <source>
        <dbReference type="EMBL" id="MDB9444365.1"/>
    </source>
</evidence>